<dbReference type="Pfam" id="PF13560">
    <property type="entry name" value="HTH_31"/>
    <property type="match status" value="1"/>
</dbReference>
<feature type="transmembrane region" description="Helical" evidence="2">
    <location>
        <begin position="182"/>
        <end position="203"/>
    </location>
</feature>
<protein>
    <recommendedName>
        <fullName evidence="3">HTH cro/C1-type domain-containing protein</fullName>
    </recommendedName>
</protein>
<feature type="region of interest" description="Disordered" evidence="1">
    <location>
        <begin position="86"/>
        <end position="133"/>
    </location>
</feature>
<feature type="domain" description="HTH cro/C1-type" evidence="3">
    <location>
        <begin position="21"/>
        <end position="77"/>
    </location>
</feature>
<dbReference type="EMBL" id="BAABHK010000011">
    <property type="protein sequence ID" value="GAA4633108.1"/>
    <property type="molecule type" value="Genomic_DNA"/>
</dbReference>
<evidence type="ECO:0000256" key="2">
    <source>
        <dbReference type="SAM" id="Phobius"/>
    </source>
</evidence>
<proteinExistence type="predicted"/>
<keyword evidence="2" id="KW-0472">Membrane</keyword>
<sequence>MGRPPRNVSPNAGPAARFALELRALREQAGNLPYWKMARRCGVSKSALAEAAAGRQIPSERVLDAYVSVCGGDLNRWRARRVEALEEQETAARPGTALLPAGDRSLAGEPGEPGDRPGQPGDPDDASGFADDEDKSVPALRRPVSVAAPAAGGSIAADDIIDAEIVEDSILHRVRASIAGHAAVYLAGLALLVAIGTGVAVMVTRPASNAAIVRPGVSSPALVKPTAAGGGAPISGSPSASPDPSASGSPVLPPLTAPTTTPPASAPRAGRTPSGQTRPTAGKTGGTAHVYKVTAADSKGLAVQTEPHVGHVVHYVPNGTTLHVVCQTNHGDWVKEDNRWLYGRHFTTWDQLADGTWVYDWYTNTPRIDPSGYSPGISPCPGG</sequence>
<reference evidence="5" key="1">
    <citation type="journal article" date="2019" name="Int. J. Syst. Evol. Microbiol.">
        <title>The Global Catalogue of Microorganisms (GCM) 10K type strain sequencing project: providing services to taxonomists for standard genome sequencing and annotation.</title>
        <authorList>
            <consortium name="The Broad Institute Genomics Platform"/>
            <consortium name="The Broad Institute Genome Sequencing Center for Infectious Disease"/>
            <person name="Wu L."/>
            <person name="Ma J."/>
        </authorList>
    </citation>
    <scope>NUCLEOTIDE SEQUENCE [LARGE SCALE GENOMIC DNA]</scope>
    <source>
        <strain evidence="5">JCM 17939</strain>
    </source>
</reference>
<feature type="compositionally biased region" description="Acidic residues" evidence="1">
    <location>
        <begin position="122"/>
        <end position="133"/>
    </location>
</feature>
<keyword evidence="2" id="KW-1133">Transmembrane helix</keyword>
<feature type="compositionally biased region" description="Low complexity" evidence="1">
    <location>
        <begin position="234"/>
        <end position="250"/>
    </location>
</feature>
<evidence type="ECO:0000313" key="5">
    <source>
        <dbReference type="Proteomes" id="UP001501442"/>
    </source>
</evidence>
<feature type="compositionally biased region" description="Pro residues" evidence="1">
    <location>
        <begin position="251"/>
        <end position="265"/>
    </location>
</feature>
<dbReference type="SMART" id="SM00530">
    <property type="entry name" value="HTH_XRE"/>
    <property type="match status" value="1"/>
</dbReference>
<dbReference type="CDD" id="cd00093">
    <property type="entry name" value="HTH_XRE"/>
    <property type="match status" value="1"/>
</dbReference>
<dbReference type="Proteomes" id="UP001501442">
    <property type="component" value="Unassembled WGS sequence"/>
</dbReference>
<name>A0ABP8UKX0_9ACTN</name>
<keyword evidence="5" id="KW-1185">Reference proteome</keyword>
<comment type="caution">
    <text evidence="4">The sequence shown here is derived from an EMBL/GenBank/DDBJ whole genome shotgun (WGS) entry which is preliminary data.</text>
</comment>
<dbReference type="RefSeq" id="WP_345436090.1">
    <property type="nucleotide sequence ID" value="NZ_BAABHK010000011.1"/>
</dbReference>
<feature type="region of interest" description="Disordered" evidence="1">
    <location>
        <begin position="227"/>
        <end position="286"/>
    </location>
</feature>
<evidence type="ECO:0000313" key="4">
    <source>
        <dbReference type="EMBL" id="GAA4633108.1"/>
    </source>
</evidence>
<keyword evidence="2" id="KW-0812">Transmembrane</keyword>
<dbReference type="InterPro" id="IPR001387">
    <property type="entry name" value="Cro/C1-type_HTH"/>
</dbReference>
<evidence type="ECO:0000259" key="3">
    <source>
        <dbReference type="SMART" id="SM00530"/>
    </source>
</evidence>
<gene>
    <name evidence="4" type="ORF">GCM10023196_069350</name>
</gene>
<evidence type="ECO:0000256" key="1">
    <source>
        <dbReference type="SAM" id="MobiDB-lite"/>
    </source>
</evidence>
<organism evidence="4 5">
    <name type="scientific">Actinoallomurus vinaceus</name>
    <dbReference type="NCBI Taxonomy" id="1080074"/>
    <lineage>
        <taxon>Bacteria</taxon>
        <taxon>Bacillati</taxon>
        <taxon>Actinomycetota</taxon>
        <taxon>Actinomycetes</taxon>
        <taxon>Streptosporangiales</taxon>
        <taxon>Thermomonosporaceae</taxon>
        <taxon>Actinoallomurus</taxon>
    </lineage>
</organism>
<accession>A0ABP8UKX0</accession>